<feature type="transmembrane region" description="Helical" evidence="6">
    <location>
        <begin position="207"/>
        <end position="229"/>
    </location>
</feature>
<evidence type="ECO:0000256" key="6">
    <source>
        <dbReference type="SAM" id="Phobius"/>
    </source>
</evidence>
<dbReference type="InterPro" id="IPR020846">
    <property type="entry name" value="MFS_dom"/>
</dbReference>
<evidence type="ECO:0000256" key="2">
    <source>
        <dbReference type="ARBA" id="ARBA00022448"/>
    </source>
</evidence>
<evidence type="ECO:0000313" key="8">
    <source>
        <dbReference type="EMBL" id="MBM7716868.1"/>
    </source>
</evidence>
<dbReference type="Proteomes" id="UP000823485">
    <property type="component" value="Unassembled WGS sequence"/>
</dbReference>
<feature type="transmembrane region" description="Helical" evidence="6">
    <location>
        <begin position="48"/>
        <end position="69"/>
    </location>
</feature>
<dbReference type="EMBL" id="JAFBFH010000034">
    <property type="protein sequence ID" value="MBM7716868.1"/>
    <property type="molecule type" value="Genomic_DNA"/>
</dbReference>
<feature type="transmembrane region" description="Helical" evidence="6">
    <location>
        <begin position="279"/>
        <end position="296"/>
    </location>
</feature>
<dbReference type="InterPro" id="IPR036259">
    <property type="entry name" value="MFS_trans_sf"/>
</dbReference>
<organism evidence="8 9">
    <name type="scientific">Siminovitchia thermophila</name>
    <dbReference type="NCBI Taxonomy" id="1245522"/>
    <lineage>
        <taxon>Bacteria</taxon>
        <taxon>Bacillati</taxon>
        <taxon>Bacillota</taxon>
        <taxon>Bacilli</taxon>
        <taxon>Bacillales</taxon>
        <taxon>Bacillaceae</taxon>
        <taxon>Siminovitchia</taxon>
    </lineage>
</organism>
<proteinExistence type="predicted"/>
<evidence type="ECO:0000259" key="7">
    <source>
        <dbReference type="PROSITE" id="PS50850"/>
    </source>
</evidence>
<dbReference type="Gene3D" id="1.20.1250.20">
    <property type="entry name" value="MFS general substrate transporter like domains"/>
    <property type="match status" value="2"/>
</dbReference>
<protein>
    <submittedName>
        <fullName evidence="8">MFS family permease</fullName>
    </submittedName>
</protein>
<feature type="transmembrane region" description="Helical" evidence="6">
    <location>
        <begin position="135"/>
        <end position="160"/>
    </location>
</feature>
<dbReference type="SUPFAM" id="SSF103473">
    <property type="entry name" value="MFS general substrate transporter"/>
    <property type="match status" value="1"/>
</dbReference>
<dbReference type="CDD" id="cd06180">
    <property type="entry name" value="MFS_YjiJ"/>
    <property type="match status" value="1"/>
</dbReference>
<accession>A0ABS2RB42</accession>
<name>A0ABS2RB42_9BACI</name>
<dbReference type="Pfam" id="PF06779">
    <property type="entry name" value="MFS_4"/>
    <property type="match status" value="1"/>
</dbReference>
<dbReference type="RefSeq" id="WP_077113471.1">
    <property type="nucleotide sequence ID" value="NZ_JAFBFH010000034.1"/>
</dbReference>
<comment type="subcellular location">
    <subcellularLocation>
        <location evidence="1">Cell membrane</location>
        <topology evidence="1">Multi-pass membrane protein</topology>
    </subcellularLocation>
</comment>
<keyword evidence="5 6" id="KW-0472">Membrane</keyword>
<evidence type="ECO:0000313" key="9">
    <source>
        <dbReference type="Proteomes" id="UP000823485"/>
    </source>
</evidence>
<sequence length="402" mass="43799">MLKSRMLLFGLVSMFITICTSGFARMSYGILMPFMKDSLSLTYKQAGMLGTSTALGYLGMVLFVGIMTSKWGSKRLIIIGTFFVAAGLMYLYVVNDFLTSLIGMVVLGVGTAFVYTPMINLLVGWFPQNRGVMIGFAISGMGLGTLISSMLVPHFTSWFADDGWRYLWLLFGILSIAMGIIGAKTLEDAPNSENQRDTGGVSIVQDVYFHKGVLLVGFMYGLLGFAYLIPQSFLFSYIMESGMNRHSAGQIMALGGLMSIVSGPLWGAISDKIGRKRALLINLFIAGISILIPIFLPVLSCFFISQFLWGLTFIGMLSLSQALSTEQIDEFYAPIALGYVTIFFGVGQILGPGLGGIIIDRFGSIPAALWLCFGLIAAAFLLGTRLAKAEIREWQNVKEHSS</sequence>
<feature type="transmembrane region" description="Helical" evidence="6">
    <location>
        <begin position="302"/>
        <end position="319"/>
    </location>
</feature>
<dbReference type="PROSITE" id="PS50850">
    <property type="entry name" value="MFS"/>
    <property type="match status" value="1"/>
</dbReference>
<feature type="transmembrane region" description="Helical" evidence="6">
    <location>
        <begin position="331"/>
        <end position="350"/>
    </location>
</feature>
<feature type="domain" description="Major facilitator superfamily (MFS) profile" evidence="7">
    <location>
        <begin position="6"/>
        <end position="392"/>
    </location>
</feature>
<evidence type="ECO:0000256" key="4">
    <source>
        <dbReference type="ARBA" id="ARBA00022989"/>
    </source>
</evidence>
<dbReference type="InterPro" id="IPR010645">
    <property type="entry name" value="MFS_4"/>
</dbReference>
<evidence type="ECO:0000256" key="1">
    <source>
        <dbReference type="ARBA" id="ARBA00004651"/>
    </source>
</evidence>
<feature type="transmembrane region" description="Helical" evidence="6">
    <location>
        <begin position="76"/>
        <end position="94"/>
    </location>
</feature>
<comment type="caution">
    <text evidence="8">The sequence shown here is derived from an EMBL/GenBank/DDBJ whole genome shotgun (WGS) entry which is preliminary data.</text>
</comment>
<dbReference type="PANTHER" id="PTHR23537">
    <property type="match status" value="1"/>
</dbReference>
<dbReference type="PANTHER" id="PTHR23537:SF1">
    <property type="entry name" value="SUGAR TRANSPORTER"/>
    <property type="match status" value="1"/>
</dbReference>
<gene>
    <name evidence="8" type="ORF">JOC94_003892</name>
</gene>
<evidence type="ECO:0000256" key="5">
    <source>
        <dbReference type="ARBA" id="ARBA00023136"/>
    </source>
</evidence>
<feature type="transmembrane region" description="Helical" evidence="6">
    <location>
        <begin position="362"/>
        <end position="382"/>
    </location>
</feature>
<feature type="transmembrane region" description="Helical" evidence="6">
    <location>
        <begin position="249"/>
        <end position="267"/>
    </location>
</feature>
<keyword evidence="3 6" id="KW-0812">Transmembrane</keyword>
<reference evidence="8 9" key="1">
    <citation type="submission" date="2021-01" db="EMBL/GenBank/DDBJ databases">
        <title>Genomic Encyclopedia of Type Strains, Phase IV (KMG-IV): sequencing the most valuable type-strain genomes for metagenomic binning, comparative biology and taxonomic classification.</title>
        <authorList>
            <person name="Goeker M."/>
        </authorList>
    </citation>
    <scope>NUCLEOTIDE SEQUENCE [LARGE SCALE GENOMIC DNA]</scope>
    <source>
        <strain evidence="8 9">DSM 105453</strain>
    </source>
</reference>
<feature type="transmembrane region" description="Helical" evidence="6">
    <location>
        <begin position="166"/>
        <end position="186"/>
    </location>
</feature>
<evidence type="ECO:0000256" key="3">
    <source>
        <dbReference type="ARBA" id="ARBA00022692"/>
    </source>
</evidence>
<keyword evidence="9" id="KW-1185">Reference proteome</keyword>
<keyword evidence="2" id="KW-0813">Transport</keyword>
<keyword evidence="4 6" id="KW-1133">Transmembrane helix</keyword>
<feature type="transmembrane region" description="Helical" evidence="6">
    <location>
        <begin position="100"/>
        <end position="123"/>
    </location>
</feature>